<dbReference type="PANTHER" id="PTHR44029">
    <property type="entry name" value="DNAJ HOMOLOG SUBFAMILY C MEMBER 21"/>
    <property type="match status" value="1"/>
</dbReference>
<organism evidence="8">
    <name type="scientific">Phaffia rhodozyma</name>
    <name type="common">Yeast</name>
    <name type="synonym">Xanthophyllomyces dendrorhous</name>
    <dbReference type="NCBI Taxonomy" id="264483"/>
    <lineage>
        <taxon>Eukaryota</taxon>
        <taxon>Fungi</taxon>
        <taxon>Dikarya</taxon>
        <taxon>Basidiomycota</taxon>
        <taxon>Agaricomycotina</taxon>
        <taxon>Tremellomycetes</taxon>
        <taxon>Cystofilobasidiales</taxon>
        <taxon>Mrakiaceae</taxon>
        <taxon>Phaffia</taxon>
    </lineage>
</organism>
<feature type="domain" description="C2H2-type" evidence="7">
    <location>
        <begin position="357"/>
        <end position="386"/>
    </location>
</feature>
<dbReference type="Gene3D" id="3.30.160.60">
    <property type="entry name" value="Classic Zinc Finger"/>
    <property type="match status" value="1"/>
</dbReference>
<evidence type="ECO:0000259" key="7">
    <source>
        <dbReference type="PROSITE" id="PS50157"/>
    </source>
</evidence>
<dbReference type="InterPro" id="IPR001623">
    <property type="entry name" value="DnaJ_domain"/>
</dbReference>
<evidence type="ECO:0000256" key="1">
    <source>
        <dbReference type="ARBA" id="ARBA00022723"/>
    </source>
</evidence>
<dbReference type="PROSITE" id="PS00636">
    <property type="entry name" value="DNAJ_1"/>
    <property type="match status" value="1"/>
</dbReference>
<feature type="compositionally biased region" description="Basic and acidic residues" evidence="5">
    <location>
        <begin position="491"/>
        <end position="502"/>
    </location>
</feature>
<feature type="compositionally biased region" description="Basic residues" evidence="5">
    <location>
        <begin position="570"/>
        <end position="581"/>
    </location>
</feature>
<sequence>MGADQSKPKQSGVSTKEAESEPDFYTLLQIDEGAGESEIKKAFRKQALIWHPDKNAHRVQESTAHFARLQEAYEILSDPVERSFYDRHRNDRLAAVEVTTEDFEDVLKGRKEPPRPTKKSRGMGVPELMRFFEKRVYDKVGMTDTPGGFFQVYETLFKHLAAEESAHAEKYMDYPSFGSSQTPWSLPKRTDIQARNFYTIWSTFVTEKNFEWIEMWETERADGRQVRRLMEKENKKARDDARREYNETVRALVAFIKKRDPRAPKPNTVPLFQPTLPRLSNSNLKSNSQSRSNLQPDGPVYTPQDWQRVQPGSGTVLSDFESSDEEDHDEGDDEGGEEDEDEPDGVGRVDAGESGEWECVVCGKTGKSEGRWRDHERSKLHRKEVEKLKREMVEEDWDLGLDGEDLDDEDLECEQDDEEEEGLKEQVDELNLAEEEGSIPSSTNTLPNSTQPFDSRHSQTQEEQHRDDDTDDDDISPIIQGSSKKARKKKQREEREARKRAELALASSTASSSKGARPNVAPIKNPGQEIDTVGVTSGLEEEKKGDEDKDKDEKEEEEEETGGKTEMSKKDKRRERERKKKEALQGGNTSSKESGEQTIVNGSEKCTICKSTFPSRTKLFAHISKTGHAALKNTGSAGGGGNRRLLEGSDDEADSGSGRGGKGKRKGKK</sequence>
<dbReference type="InterPro" id="IPR018253">
    <property type="entry name" value="DnaJ_domain_CS"/>
</dbReference>
<accession>A0A0F7SKC7</accession>
<proteinExistence type="predicted"/>
<feature type="compositionally biased region" description="Basic and acidic residues" evidence="5">
    <location>
        <begin position="540"/>
        <end position="552"/>
    </location>
</feature>
<feature type="compositionally biased region" description="Basic and acidic residues" evidence="5">
    <location>
        <begin position="366"/>
        <end position="392"/>
    </location>
</feature>
<dbReference type="SMART" id="SM00355">
    <property type="entry name" value="ZnF_C2H2"/>
    <property type="match status" value="2"/>
</dbReference>
<dbReference type="Pfam" id="PF12171">
    <property type="entry name" value="zf-C2H2_jaz"/>
    <property type="match status" value="1"/>
</dbReference>
<dbReference type="Pfam" id="PF00226">
    <property type="entry name" value="DnaJ"/>
    <property type="match status" value="1"/>
</dbReference>
<feature type="compositionally biased region" description="Acidic residues" evidence="5">
    <location>
        <begin position="321"/>
        <end position="344"/>
    </location>
</feature>
<dbReference type="PROSITE" id="PS00028">
    <property type="entry name" value="ZINC_FINGER_C2H2_1"/>
    <property type="match status" value="1"/>
</dbReference>
<dbReference type="SMART" id="SM00271">
    <property type="entry name" value="DnaJ"/>
    <property type="match status" value="1"/>
</dbReference>
<dbReference type="InterPro" id="IPR051964">
    <property type="entry name" value="Chaperone_stress_response"/>
</dbReference>
<dbReference type="InterPro" id="IPR054076">
    <property type="entry name" value="ZUO1-like_ZHD"/>
</dbReference>
<feature type="compositionally biased region" description="Polar residues" evidence="5">
    <location>
        <begin position="304"/>
        <end position="316"/>
    </location>
</feature>
<dbReference type="CDD" id="cd06257">
    <property type="entry name" value="DnaJ"/>
    <property type="match status" value="1"/>
</dbReference>
<feature type="compositionally biased region" description="Polar residues" evidence="5">
    <location>
        <begin position="586"/>
        <end position="601"/>
    </location>
</feature>
<dbReference type="Gene3D" id="1.10.287.110">
    <property type="entry name" value="DnaJ domain"/>
    <property type="match status" value="1"/>
</dbReference>
<keyword evidence="1" id="KW-0479">Metal-binding</keyword>
<feature type="compositionally biased region" description="Acidic residues" evidence="5">
    <location>
        <begin position="393"/>
        <end position="422"/>
    </location>
</feature>
<dbReference type="InterPro" id="IPR036869">
    <property type="entry name" value="J_dom_sf"/>
</dbReference>
<feature type="region of interest" description="Disordered" evidence="5">
    <location>
        <begin position="628"/>
        <end position="669"/>
    </location>
</feature>
<evidence type="ECO:0000313" key="8">
    <source>
        <dbReference type="EMBL" id="CDZ97874.1"/>
    </source>
</evidence>
<dbReference type="GO" id="GO:0008270">
    <property type="term" value="F:zinc ion binding"/>
    <property type="evidence" value="ECO:0007669"/>
    <property type="project" value="UniProtKB-KW"/>
</dbReference>
<evidence type="ECO:0000256" key="2">
    <source>
        <dbReference type="ARBA" id="ARBA00022771"/>
    </source>
</evidence>
<dbReference type="InterPro" id="IPR036236">
    <property type="entry name" value="Znf_C2H2_sf"/>
</dbReference>
<feature type="region of interest" description="Disordered" evidence="5">
    <location>
        <begin position="258"/>
        <end position="610"/>
    </location>
</feature>
<dbReference type="InterPro" id="IPR013087">
    <property type="entry name" value="Znf_C2H2_type"/>
</dbReference>
<dbReference type="Pfam" id="PF21884">
    <property type="entry name" value="ZUO1-like_ZHD"/>
    <property type="match status" value="1"/>
</dbReference>
<feature type="domain" description="J" evidence="6">
    <location>
        <begin position="23"/>
        <end position="89"/>
    </location>
</feature>
<keyword evidence="2 4" id="KW-0863">Zinc-finger</keyword>
<feature type="compositionally biased region" description="Low complexity" evidence="5">
    <location>
        <begin position="503"/>
        <end position="516"/>
    </location>
</feature>
<evidence type="ECO:0000256" key="3">
    <source>
        <dbReference type="ARBA" id="ARBA00022833"/>
    </source>
</evidence>
<reference evidence="8" key="1">
    <citation type="submission" date="2014-08" db="EMBL/GenBank/DDBJ databases">
        <authorList>
            <person name="Sharma Rahul"/>
            <person name="Thines Marco"/>
        </authorList>
    </citation>
    <scope>NUCLEOTIDE SEQUENCE</scope>
</reference>
<protein>
    <submittedName>
        <fullName evidence="8">Molecular chaperone (DnaJ superfamily)</fullName>
    </submittedName>
</protein>
<dbReference type="AlphaFoldDB" id="A0A0F7SKC7"/>
<evidence type="ECO:0000256" key="4">
    <source>
        <dbReference type="PROSITE-ProRule" id="PRU00042"/>
    </source>
</evidence>
<feature type="compositionally biased region" description="Low complexity" evidence="5">
    <location>
        <begin position="276"/>
        <end position="295"/>
    </location>
</feature>
<dbReference type="SUPFAM" id="SSF57667">
    <property type="entry name" value="beta-beta-alpha zinc fingers"/>
    <property type="match status" value="1"/>
</dbReference>
<dbReference type="EMBL" id="LN483249">
    <property type="protein sequence ID" value="CDZ97874.1"/>
    <property type="molecule type" value="Genomic_DNA"/>
</dbReference>
<dbReference type="PANTHER" id="PTHR44029:SF1">
    <property type="entry name" value="DNAJ HOMOLOG SUBFAMILY C MEMBER 21"/>
    <property type="match status" value="1"/>
</dbReference>
<dbReference type="PROSITE" id="PS50076">
    <property type="entry name" value="DNAJ_2"/>
    <property type="match status" value="1"/>
</dbReference>
<keyword evidence="3" id="KW-0862">Zinc</keyword>
<dbReference type="PROSITE" id="PS50157">
    <property type="entry name" value="ZINC_FINGER_C2H2_2"/>
    <property type="match status" value="1"/>
</dbReference>
<dbReference type="SUPFAM" id="SSF46565">
    <property type="entry name" value="Chaperone J-domain"/>
    <property type="match status" value="1"/>
</dbReference>
<evidence type="ECO:0000259" key="6">
    <source>
        <dbReference type="PROSITE" id="PS50076"/>
    </source>
</evidence>
<dbReference type="InterPro" id="IPR022755">
    <property type="entry name" value="Znf_C2H2_jaz"/>
</dbReference>
<feature type="compositionally biased region" description="Basic and acidic residues" evidence="5">
    <location>
        <begin position="454"/>
        <end position="468"/>
    </location>
</feature>
<dbReference type="GO" id="GO:0005737">
    <property type="term" value="C:cytoplasm"/>
    <property type="evidence" value="ECO:0007669"/>
    <property type="project" value="TreeGrafter"/>
</dbReference>
<dbReference type="PRINTS" id="PR00625">
    <property type="entry name" value="JDOMAIN"/>
</dbReference>
<evidence type="ECO:0000256" key="5">
    <source>
        <dbReference type="SAM" id="MobiDB-lite"/>
    </source>
</evidence>
<name>A0A0F7SKC7_PHARH</name>
<feature type="region of interest" description="Disordered" evidence="5">
    <location>
        <begin position="1"/>
        <end position="24"/>
    </location>
</feature>
<feature type="compositionally biased region" description="Polar residues" evidence="5">
    <location>
        <begin position="439"/>
        <end position="453"/>
    </location>
</feature>